<evidence type="ECO:0000313" key="3">
    <source>
        <dbReference type="Proteomes" id="UP001596183"/>
    </source>
</evidence>
<sequence>MDTAARCRFIDAEKASGDNRAGHSVALLCRARGVLRSASSAHQTAASARRAARRAEERLVDAIRVLHAGPRGACGAPRIHAALRRAVNGKEVERLMRKQRIVGITRRRRRGLTRQAKRAVFAADLTGRDFTAPAPGCGWSVT</sequence>
<dbReference type="RefSeq" id="WP_381218866.1">
    <property type="nucleotide sequence ID" value="NZ_JBHSPC010000121.1"/>
</dbReference>
<proteinExistence type="predicted"/>
<accession>A0ABW0XVF1</accession>
<dbReference type="Pfam" id="PF13276">
    <property type="entry name" value="HTH_21"/>
    <property type="match status" value="1"/>
</dbReference>
<keyword evidence="3" id="KW-1185">Reference proteome</keyword>
<name>A0ABW0XVF1_9ACTN</name>
<organism evidence="2 3">
    <name type="scientific">Streptomyces incanus</name>
    <dbReference type="NCBI Taxonomy" id="887453"/>
    <lineage>
        <taxon>Bacteria</taxon>
        <taxon>Bacillati</taxon>
        <taxon>Actinomycetota</taxon>
        <taxon>Actinomycetes</taxon>
        <taxon>Kitasatosporales</taxon>
        <taxon>Streptomycetaceae</taxon>
        <taxon>Streptomyces</taxon>
    </lineage>
</organism>
<comment type="caution">
    <text evidence="2">The sequence shown here is derived from an EMBL/GenBank/DDBJ whole genome shotgun (WGS) entry which is preliminary data.</text>
</comment>
<protein>
    <submittedName>
        <fullName evidence="2">IS3 family transposase</fullName>
    </submittedName>
</protein>
<evidence type="ECO:0000313" key="2">
    <source>
        <dbReference type="EMBL" id="MFC5674617.1"/>
    </source>
</evidence>
<evidence type="ECO:0000259" key="1">
    <source>
        <dbReference type="Pfam" id="PF13276"/>
    </source>
</evidence>
<dbReference type="EMBL" id="JBHSPC010000121">
    <property type="protein sequence ID" value="MFC5674617.1"/>
    <property type="molecule type" value="Genomic_DNA"/>
</dbReference>
<feature type="domain" description="HTH-like" evidence="1">
    <location>
        <begin position="56"/>
        <end position="109"/>
    </location>
</feature>
<dbReference type="InterPro" id="IPR025948">
    <property type="entry name" value="HTH-like_dom"/>
</dbReference>
<reference evidence="3" key="1">
    <citation type="journal article" date="2019" name="Int. J. Syst. Evol. Microbiol.">
        <title>The Global Catalogue of Microorganisms (GCM) 10K type strain sequencing project: providing services to taxonomists for standard genome sequencing and annotation.</title>
        <authorList>
            <consortium name="The Broad Institute Genomics Platform"/>
            <consortium name="The Broad Institute Genome Sequencing Center for Infectious Disease"/>
            <person name="Wu L."/>
            <person name="Ma J."/>
        </authorList>
    </citation>
    <scope>NUCLEOTIDE SEQUENCE [LARGE SCALE GENOMIC DNA]</scope>
    <source>
        <strain evidence="3">JCM 13852</strain>
    </source>
</reference>
<dbReference type="Proteomes" id="UP001596183">
    <property type="component" value="Unassembled WGS sequence"/>
</dbReference>
<gene>
    <name evidence="2" type="ORF">ACFP2V_32465</name>
</gene>